<dbReference type="Gene3D" id="3.40.350.10">
    <property type="entry name" value="Creatinase/prolidase N-terminal domain"/>
    <property type="match status" value="1"/>
</dbReference>
<dbReference type="InterPro" id="IPR036005">
    <property type="entry name" value="Creatinase/aminopeptidase-like"/>
</dbReference>
<reference evidence="2 3" key="1">
    <citation type="submission" date="2018-06" db="EMBL/GenBank/DDBJ databases">
        <authorList>
            <consortium name="Pathogen Informatics"/>
            <person name="Doyle S."/>
        </authorList>
    </citation>
    <scope>NUCLEOTIDE SEQUENCE [LARGE SCALE GENOMIC DNA]</scope>
    <source>
        <strain evidence="2 3">NCTC10684</strain>
    </source>
</reference>
<name>A0A381ILW1_AMIAI</name>
<dbReference type="AlphaFoldDB" id="A0A381ILW1"/>
<evidence type="ECO:0000313" key="2">
    <source>
        <dbReference type="EMBL" id="SUY28384.1"/>
    </source>
</evidence>
<evidence type="ECO:0000313" key="3">
    <source>
        <dbReference type="Proteomes" id="UP000254701"/>
    </source>
</evidence>
<dbReference type="InterPro" id="IPR000994">
    <property type="entry name" value="Pept_M24"/>
</dbReference>
<organism evidence="2 3">
    <name type="scientific">Aminobacter aminovorans</name>
    <name type="common">Chelatobacter heintzii</name>
    <dbReference type="NCBI Taxonomy" id="83263"/>
    <lineage>
        <taxon>Bacteria</taxon>
        <taxon>Pseudomonadati</taxon>
        <taxon>Pseudomonadota</taxon>
        <taxon>Alphaproteobacteria</taxon>
        <taxon>Hyphomicrobiales</taxon>
        <taxon>Phyllobacteriaceae</taxon>
        <taxon>Aminobacter</taxon>
    </lineage>
</organism>
<dbReference type="GO" id="GO:0016787">
    <property type="term" value="F:hydrolase activity"/>
    <property type="evidence" value="ECO:0007669"/>
    <property type="project" value="UniProtKB-KW"/>
</dbReference>
<dbReference type="Proteomes" id="UP000254701">
    <property type="component" value="Unassembled WGS sequence"/>
</dbReference>
<feature type="domain" description="Peptidase M24" evidence="1">
    <location>
        <begin position="177"/>
        <end position="377"/>
    </location>
</feature>
<dbReference type="RefSeq" id="WP_115734134.1">
    <property type="nucleotide sequence ID" value="NZ_BAAAVY010000009.1"/>
</dbReference>
<dbReference type="Pfam" id="PF00557">
    <property type="entry name" value="Peptidase_M24"/>
    <property type="match status" value="1"/>
</dbReference>
<dbReference type="PANTHER" id="PTHR46112">
    <property type="entry name" value="AMINOPEPTIDASE"/>
    <property type="match status" value="1"/>
</dbReference>
<dbReference type="Gene3D" id="3.90.230.10">
    <property type="entry name" value="Creatinase/methionine aminopeptidase superfamily"/>
    <property type="match status" value="1"/>
</dbReference>
<dbReference type="SUPFAM" id="SSF55920">
    <property type="entry name" value="Creatinase/aminopeptidase"/>
    <property type="match status" value="1"/>
</dbReference>
<protein>
    <submittedName>
        <fullName evidence="2">Uncharacterized peptidase SA1530</fullName>
        <ecNumber evidence="2">3.4.-.-</ecNumber>
    </submittedName>
</protein>
<dbReference type="OrthoDB" id="9806388at2"/>
<sequence>MDGASVDVKELARRNRQAIFNQIGDSSVVLVAAQPHHVFYCSGYKSMGFDTSWLLKMAVVFVADDWILVGPKADLWSAAETVGKDLRYFCYGNFFFDDQELRERKGTNVVEFATFDEAVSAAVAQLAGGRHKLGIDSVDGASHTLVSAQGLQLIDARATAAFFRDARSVKNPLEISLLRSASDLTEVALGNALRDAKAGMTEYELAARISAEMISQGGLPGFVVVTSGERSALADAYPTRRRIGANDIVRIDVGATFGGYWSDTARTAFVGEPGKDVLSAFAATSMGHRKASDMVAPGMTTDALFHEAVAAVRQGGLPQYKRHHVGHGLGIESHEYPTIAASNPVTLLEGMVVNIEAPYYRPGWGGMMSEDTFLVTATGAEALTRLDRGLFVIPA</sequence>
<dbReference type="EMBL" id="UFSM01000002">
    <property type="protein sequence ID" value="SUY28384.1"/>
    <property type="molecule type" value="Genomic_DNA"/>
</dbReference>
<dbReference type="InterPro" id="IPR050659">
    <property type="entry name" value="Peptidase_M24B"/>
</dbReference>
<keyword evidence="2" id="KW-0378">Hydrolase</keyword>
<proteinExistence type="predicted"/>
<dbReference type="EC" id="3.4.-.-" evidence="2"/>
<dbReference type="CDD" id="cd01066">
    <property type="entry name" value="APP_MetAP"/>
    <property type="match status" value="1"/>
</dbReference>
<gene>
    <name evidence="2" type="ORF">NCTC10684_05119</name>
</gene>
<dbReference type="PANTHER" id="PTHR46112:SF2">
    <property type="entry name" value="XAA-PRO AMINOPEPTIDASE P-RELATED"/>
    <property type="match status" value="1"/>
</dbReference>
<accession>A0A381ILW1</accession>
<dbReference type="InterPro" id="IPR029149">
    <property type="entry name" value="Creatin/AminoP/Spt16_N"/>
</dbReference>
<evidence type="ECO:0000259" key="1">
    <source>
        <dbReference type="Pfam" id="PF00557"/>
    </source>
</evidence>